<keyword evidence="2" id="KW-0808">Transferase</keyword>
<organism evidence="2 3">
    <name type="scientific">Microterricola viridarii</name>
    <dbReference type="NCBI Taxonomy" id="412690"/>
    <lineage>
        <taxon>Bacteria</taxon>
        <taxon>Bacillati</taxon>
        <taxon>Actinomycetota</taxon>
        <taxon>Actinomycetes</taxon>
        <taxon>Micrococcales</taxon>
        <taxon>Microbacteriaceae</taxon>
        <taxon>Microterricola</taxon>
    </lineage>
</organism>
<name>A0A0Y0QDT6_9MICO</name>
<evidence type="ECO:0000259" key="1">
    <source>
        <dbReference type="PROSITE" id="PS50206"/>
    </source>
</evidence>
<accession>A0A0Y0QDT6</accession>
<reference evidence="3" key="2">
    <citation type="submission" date="2016-01" db="EMBL/GenBank/DDBJ databases">
        <title>First complete genome sequence of a species in the genus Microterricola, an extremophilic cold active enzyme producing strain ERGS5:02 isolated from Sikkim Himalaya.</title>
        <authorList>
            <person name="Kumar R."/>
            <person name="Singh D."/>
            <person name="Swarnkar M.K."/>
        </authorList>
    </citation>
    <scope>NUCLEOTIDE SEQUENCE [LARGE SCALE GENOMIC DNA]</scope>
    <source>
        <strain evidence="3">ERGS5:02</strain>
    </source>
</reference>
<evidence type="ECO:0000313" key="2">
    <source>
        <dbReference type="EMBL" id="AMB60471.1"/>
    </source>
</evidence>
<dbReference type="GO" id="GO:0016740">
    <property type="term" value="F:transferase activity"/>
    <property type="evidence" value="ECO:0007669"/>
    <property type="project" value="UniProtKB-KW"/>
</dbReference>
<evidence type="ECO:0000313" key="3">
    <source>
        <dbReference type="Proteomes" id="UP000058305"/>
    </source>
</evidence>
<dbReference type="PROSITE" id="PS50206">
    <property type="entry name" value="RHODANESE_3"/>
    <property type="match status" value="1"/>
</dbReference>
<sequence>MFGAEPAATRDESIAHFRAKLAFETDASDVYAELSAGTASFVLLDTRGDAAWEQGRAAGAIHLPTARITSDAEALFPAGTNIVVYCWSPGCNGSTKAALALALLGYPVREMIGGFEYWAREGYPVQTDTGTATRAVDELVGPVGAPGAEVSGTRCDC</sequence>
<dbReference type="PANTHER" id="PTHR43031">
    <property type="entry name" value="FAD-DEPENDENT OXIDOREDUCTASE"/>
    <property type="match status" value="1"/>
</dbReference>
<gene>
    <name evidence="2" type="ORF">AWU67_10015</name>
</gene>
<dbReference type="Proteomes" id="UP000058305">
    <property type="component" value="Chromosome"/>
</dbReference>
<feature type="domain" description="Rhodanese" evidence="1">
    <location>
        <begin position="37"/>
        <end position="127"/>
    </location>
</feature>
<dbReference type="InterPro" id="IPR036873">
    <property type="entry name" value="Rhodanese-like_dom_sf"/>
</dbReference>
<dbReference type="SMART" id="SM00450">
    <property type="entry name" value="RHOD"/>
    <property type="match status" value="1"/>
</dbReference>
<dbReference type="InterPro" id="IPR050229">
    <property type="entry name" value="GlpE_sulfurtransferase"/>
</dbReference>
<dbReference type="AlphaFoldDB" id="A0A0Y0QDT6"/>
<dbReference type="SUPFAM" id="SSF52821">
    <property type="entry name" value="Rhodanese/Cell cycle control phosphatase"/>
    <property type="match status" value="1"/>
</dbReference>
<dbReference type="Pfam" id="PF00581">
    <property type="entry name" value="Rhodanese"/>
    <property type="match status" value="1"/>
</dbReference>
<dbReference type="PANTHER" id="PTHR43031:SF1">
    <property type="entry name" value="PYRIDINE NUCLEOTIDE-DISULPHIDE OXIDOREDUCTASE"/>
    <property type="match status" value="1"/>
</dbReference>
<dbReference type="InterPro" id="IPR001763">
    <property type="entry name" value="Rhodanese-like_dom"/>
</dbReference>
<reference evidence="2 3" key="1">
    <citation type="journal article" date="2016" name="J. Biotechnol.">
        <title>First complete genome sequence of a species in the genus Microterricola, an extremophilic cold active enzyme producing bacterial strain ERGS5:02 isolated from Sikkim Himalaya.</title>
        <authorList>
            <person name="Himanshu"/>
            <person name="Swarnkar M.K."/>
            <person name="Singh D."/>
            <person name="Kumar R."/>
        </authorList>
    </citation>
    <scope>NUCLEOTIDE SEQUENCE [LARGE SCALE GENOMIC DNA]</scope>
    <source>
        <strain evidence="2 3">ERGS5:02</strain>
    </source>
</reference>
<protein>
    <submittedName>
        <fullName evidence="2">Sulfurtransferase</fullName>
    </submittedName>
</protein>
<proteinExistence type="predicted"/>
<dbReference type="EMBL" id="CP014145">
    <property type="protein sequence ID" value="AMB60471.1"/>
    <property type="molecule type" value="Genomic_DNA"/>
</dbReference>
<dbReference type="KEGG" id="mvd:AWU67_10015"/>
<dbReference type="Gene3D" id="3.40.250.10">
    <property type="entry name" value="Rhodanese-like domain"/>
    <property type="match status" value="1"/>
</dbReference>
<keyword evidence="3" id="KW-1185">Reference proteome</keyword>